<feature type="transmembrane region" description="Helical" evidence="6">
    <location>
        <begin position="150"/>
        <end position="173"/>
    </location>
</feature>
<dbReference type="NCBIfam" id="TIGR00797">
    <property type="entry name" value="matE"/>
    <property type="match status" value="1"/>
</dbReference>
<gene>
    <name evidence="8" type="ORF">MARPO_0072s0081</name>
</gene>
<feature type="transmembrane region" description="Helical" evidence="6">
    <location>
        <begin position="268"/>
        <end position="288"/>
    </location>
</feature>
<evidence type="ECO:0000256" key="1">
    <source>
        <dbReference type="ARBA" id="ARBA00004141"/>
    </source>
</evidence>
<dbReference type="InterPro" id="IPR045069">
    <property type="entry name" value="MATE_euk"/>
</dbReference>
<dbReference type="PANTHER" id="PTHR11206">
    <property type="entry name" value="MULTIDRUG RESISTANCE PROTEIN"/>
    <property type="match status" value="1"/>
</dbReference>
<protein>
    <recommendedName>
        <fullName evidence="6">Protein DETOXIFICATION</fullName>
    </recommendedName>
    <alternativeName>
        <fullName evidence="6">Multidrug and toxic compound extrusion protein</fullName>
    </alternativeName>
</protein>
<keyword evidence="9" id="KW-1185">Reference proteome</keyword>
<evidence type="ECO:0000256" key="3">
    <source>
        <dbReference type="ARBA" id="ARBA00022692"/>
    </source>
</evidence>
<evidence type="ECO:0000256" key="2">
    <source>
        <dbReference type="ARBA" id="ARBA00010199"/>
    </source>
</evidence>
<keyword evidence="4 6" id="KW-1133">Transmembrane helix</keyword>
<dbReference type="Proteomes" id="UP000244005">
    <property type="component" value="Unassembled WGS sequence"/>
</dbReference>
<dbReference type="AlphaFoldDB" id="A0A2R6WNB8"/>
<evidence type="ECO:0000256" key="7">
    <source>
        <dbReference type="SAM" id="MobiDB-lite"/>
    </source>
</evidence>
<evidence type="ECO:0000313" key="8">
    <source>
        <dbReference type="EMBL" id="PTQ35340.1"/>
    </source>
</evidence>
<dbReference type="CDD" id="cd13132">
    <property type="entry name" value="MATE_eukaryotic"/>
    <property type="match status" value="1"/>
</dbReference>
<keyword evidence="3 6" id="KW-0812">Transmembrane</keyword>
<dbReference type="GO" id="GO:0042910">
    <property type="term" value="F:xenobiotic transmembrane transporter activity"/>
    <property type="evidence" value="ECO:0007669"/>
    <property type="project" value="InterPro"/>
</dbReference>
<dbReference type="OMA" id="CKETSIT"/>
<proteinExistence type="inferred from homology"/>
<dbReference type="EMBL" id="KZ772744">
    <property type="protein sequence ID" value="PTQ35340.1"/>
    <property type="molecule type" value="Genomic_DNA"/>
</dbReference>
<keyword evidence="5 6" id="KW-0472">Membrane</keyword>
<dbReference type="GO" id="GO:0015297">
    <property type="term" value="F:antiporter activity"/>
    <property type="evidence" value="ECO:0007669"/>
    <property type="project" value="InterPro"/>
</dbReference>
<accession>A0A2R6WNB8</accession>
<feature type="transmembrane region" description="Helical" evidence="6">
    <location>
        <begin position="413"/>
        <end position="437"/>
    </location>
</feature>
<feature type="transmembrane region" description="Helical" evidence="6">
    <location>
        <begin position="516"/>
        <end position="539"/>
    </location>
</feature>
<feature type="transmembrane region" description="Helical" evidence="6">
    <location>
        <begin position="490"/>
        <end position="510"/>
    </location>
</feature>
<evidence type="ECO:0000256" key="4">
    <source>
        <dbReference type="ARBA" id="ARBA00022989"/>
    </source>
</evidence>
<feature type="region of interest" description="Disordered" evidence="7">
    <location>
        <begin position="562"/>
        <end position="597"/>
    </location>
</feature>
<feature type="transmembrane region" description="Helical" evidence="6">
    <location>
        <begin position="372"/>
        <end position="393"/>
    </location>
</feature>
<dbReference type="GO" id="GO:1990961">
    <property type="term" value="P:xenobiotic detoxification by transmembrane export across the plasma membrane"/>
    <property type="evidence" value="ECO:0007669"/>
    <property type="project" value="InterPro"/>
</dbReference>
<feature type="transmembrane region" description="Helical" evidence="6">
    <location>
        <begin position="236"/>
        <end position="256"/>
    </location>
</feature>
<feature type="transmembrane region" description="Helical" evidence="6">
    <location>
        <begin position="124"/>
        <end position="144"/>
    </location>
</feature>
<feature type="transmembrane region" description="Helical" evidence="6">
    <location>
        <begin position="294"/>
        <end position="314"/>
    </location>
</feature>
<evidence type="ECO:0000256" key="6">
    <source>
        <dbReference type="RuleBase" id="RU004914"/>
    </source>
</evidence>
<evidence type="ECO:0000256" key="5">
    <source>
        <dbReference type="ARBA" id="ARBA00023136"/>
    </source>
</evidence>
<comment type="similarity">
    <text evidence="2 6">Belongs to the multi antimicrobial extrusion (MATE) (TC 2.A.66.1) family.</text>
</comment>
<dbReference type="InterPro" id="IPR002528">
    <property type="entry name" value="MATE_fam"/>
</dbReference>
<comment type="subcellular location">
    <subcellularLocation>
        <location evidence="1">Membrane</location>
        <topology evidence="1">Multi-pass membrane protein</topology>
    </subcellularLocation>
</comment>
<feature type="transmembrane region" description="Helical" evidence="6">
    <location>
        <begin position="194"/>
        <end position="216"/>
    </location>
</feature>
<reference evidence="9" key="1">
    <citation type="journal article" date="2017" name="Cell">
        <title>Insights into land plant evolution garnered from the Marchantia polymorpha genome.</title>
        <authorList>
            <person name="Bowman J.L."/>
            <person name="Kohchi T."/>
            <person name="Yamato K.T."/>
            <person name="Jenkins J."/>
            <person name="Shu S."/>
            <person name="Ishizaki K."/>
            <person name="Yamaoka S."/>
            <person name="Nishihama R."/>
            <person name="Nakamura Y."/>
            <person name="Berger F."/>
            <person name="Adam C."/>
            <person name="Aki S.S."/>
            <person name="Althoff F."/>
            <person name="Araki T."/>
            <person name="Arteaga-Vazquez M.A."/>
            <person name="Balasubrmanian S."/>
            <person name="Barry K."/>
            <person name="Bauer D."/>
            <person name="Boehm C.R."/>
            <person name="Briginshaw L."/>
            <person name="Caballero-Perez J."/>
            <person name="Catarino B."/>
            <person name="Chen F."/>
            <person name="Chiyoda S."/>
            <person name="Chovatia M."/>
            <person name="Davies K.M."/>
            <person name="Delmans M."/>
            <person name="Demura T."/>
            <person name="Dierschke T."/>
            <person name="Dolan L."/>
            <person name="Dorantes-Acosta A.E."/>
            <person name="Eklund D.M."/>
            <person name="Florent S.N."/>
            <person name="Flores-Sandoval E."/>
            <person name="Fujiyama A."/>
            <person name="Fukuzawa H."/>
            <person name="Galik B."/>
            <person name="Grimanelli D."/>
            <person name="Grimwood J."/>
            <person name="Grossniklaus U."/>
            <person name="Hamada T."/>
            <person name="Haseloff J."/>
            <person name="Hetherington A.J."/>
            <person name="Higo A."/>
            <person name="Hirakawa Y."/>
            <person name="Hundley H.N."/>
            <person name="Ikeda Y."/>
            <person name="Inoue K."/>
            <person name="Inoue S.I."/>
            <person name="Ishida S."/>
            <person name="Jia Q."/>
            <person name="Kakita M."/>
            <person name="Kanazawa T."/>
            <person name="Kawai Y."/>
            <person name="Kawashima T."/>
            <person name="Kennedy M."/>
            <person name="Kinose K."/>
            <person name="Kinoshita T."/>
            <person name="Kohara Y."/>
            <person name="Koide E."/>
            <person name="Komatsu K."/>
            <person name="Kopischke S."/>
            <person name="Kubo M."/>
            <person name="Kyozuka J."/>
            <person name="Lagercrantz U."/>
            <person name="Lin S.S."/>
            <person name="Lindquist E."/>
            <person name="Lipzen A.M."/>
            <person name="Lu C.W."/>
            <person name="De Luna E."/>
            <person name="Martienssen R.A."/>
            <person name="Minamino N."/>
            <person name="Mizutani M."/>
            <person name="Mizutani M."/>
            <person name="Mochizuki N."/>
            <person name="Monte I."/>
            <person name="Mosher R."/>
            <person name="Nagasaki H."/>
            <person name="Nakagami H."/>
            <person name="Naramoto S."/>
            <person name="Nishitani K."/>
            <person name="Ohtani M."/>
            <person name="Okamoto T."/>
            <person name="Okumura M."/>
            <person name="Phillips J."/>
            <person name="Pollak B."/>
            <person name="Reinders A."/>
            <person name="Rovekamp M."/>
            <person name="Sano R."/>
            <person name="Sawa S."/>
            <person name="Schmid M.W."/>
            <person name="Shirakawa M."/>
            <person name="Solano R."/>
            <person name="Spunde A."/>
            <person name="Suetsugu N."/>
            <person name="Sugano S."/>
            <person name="Sugiyama A."/>
            <person name="Sun R."/>
            <person name="Suzuki Y."/>
            <person name="Takenaka M."/>
            <person name="Takezawa D."/>
            <person name="Tomogane H."/>
            <person name="Tsuzuki M."/>
            <person name="Ueda T."/>
            <person name="Umeda M."/>
            <person name="Ward J.M."/>
            <person name="Watanabe Y."/>
            <person name="Yazaki K."/>
            <person name="Yokoyama R."/>
            <person name="Yoshitake Y."/>
            <person name="Yotsui I."/>
            <person name="Zachgo S."/>
            <person name="Schmutz J."/>
        </authorList>
    </citation>
    <scope>NUCLEOTIDE SEQUENCE [LARGE SCALE GENOMIC DNA]</scope>
    <source>
        <strain evidence="9">Tak-1</strain>
    </source>
</reference>
<sequence>MADCGERTFFCHWDVSDSDANRFLDLHGSGSQWNGRAAVDAACKSGEGSVNFMDVDTDMSDPEADERIPFKKHTKWPATSDDKVGRDEEEEETLNELHHALQAWPSIKQILSEISKQKKIGGPIAAMNIMWFARFIISTMFLGHLGGLELAGGTMALTFANVTGFSILMGLSGGMEPLCCQAFGAKRHKLIGLALQRGILLMLLACIPVSFAWLNVEKVLLWFGQDRDIAAMAKQYLIYLLPDLVATAVLSPLRIYLRSQCITKPMMLCSALAMSLHIPLNFFLVFGLKLGASGTALASALTDLNLIIMLVIYIHQTGIHRRSWPGWSRASLQDWGPFIKLAGPACLMTCLEWWCYETMTLLTGLLPDAHKAVAIMAIVLNGDTVCYALQVALSSCVSTRVGNELGANSPLAAYHASLAALSVSVALACLGATWLICARKIWGKLFTSDKDILLGVARLLPIMGLCEFGNFPQTVCCGVLRGSARPSTGAYANLGAFYLVGIPLGIYLAFSCRLGLLGLWLGLLAAVLTCAILTVTVVLRTDWILEALRAQHLTDSSHADLGSPADSFVSESQTPCLPRPPPSPPPPPPPPVDEPSQAILALQQLP</sequence>
<dbReference type="OrthoDB" id="2126698at2759"/>
<dbReference type="GO" id="GO:0016020">
    <property type="term" value="C:membrane"/>
    <property type="evidence" value="ECO:0000318"/>
    <property type="project" value="GO_Central"/>
</dbReference>
<feature type="compositionally biased region" description="Pro residues" evidence="7">
    <location>
        <begin position="577"/>
        <end position="593"/>
    </location>
</feature>
<dbReference type="Gramene" id="Mp2g22500.1">
    <property type="protein sequence ID" value="Mp2g22500.1.cds"/>
    <property type="gene ID" value="Mp2g22500"/>
</dbReference>
<name>A0A2R6WNB8_MARPO</name>
<evidence type="ECO:0000313" key="9">
    <source>
        <dbReference type="Proteomes" id="UP000244005"/>
    </source>
</evidence>
<dbReference type="GO" id="GO:0022857">
    <property type="term" value="F:transmembrane transporter activity"/>
    <property type="evidence" value="ECO:0000318"/>
    <property type="project" value="GO_Central"/>
</dbReference>
<dbReference type="Pfam" id="PF01554">
    <property type="entry name" value="MatE"/>
    <property type="match status" value="2"/>
</dbReference>
<organism evidence="8 9">
    <name type="scientific">Marchantia polymorpha</name>
    <name type="common">Common liverwort</name>
    <name type="synonym">Marchantia aquatica</name>
    <dbReference type="NCBI Taxonomy" id="3197"/>
    <lineage>
        <taxon>Eukaryota</taxon>
        <taxon>Viridiplantae</taxon>
        <taxon>Streptophyta</taxon>
        <taxon>Embryophyta</taxon>
        <taxon>Marchantiophyta</taxon>
        <taxon>Marchantiopsida</taxon>
        <taxon>Marchantiidae</taxon>
        <taxon>Marchantiales</taxon>
        <taxon>Marchantiaceae</taxon>
        <taxon>Marchantia</taxon>
    </lineage>
</organism>